<keyword evidence="3" id="KW-1185">Reference proteome</keyword>
<proteinExistence type="predicted"/>
<evidence type="ECO:0000259" key="1">
    <source>
        <dbReference type="PROSITE" id="PS51819"/>
    </source>
</evidence>
<dbReference type="InterPro" id="IPR037523">
    <property type="entry name" value="VOC_core"/>
</dbReference>
<dbReference type="Gene3D" id="3.10.180.10">
    <property type="entry name" value="2,3-Dihydroxybiphenyl 1,2-Dioxygenase, domain 1"/>
    <property type="match status" value="1"/>
</dbReference>
<organism evidence="2 3">
    <name type="scientific">Pseudonocardia acidicola</name>
    <dbReference type="NCBI Taxonomy" id="2724939"/>
    <lineage>
        <taxon>Bacteria</taxon>
        <taxon>Bacillati</taxon>
        <taxon>Actinomycetota</taxon>
        <taxon>Actinomycetes</taxon>
        <taxon>Pseudonocardiales</taxon>
        <taxon>Pseudonocardiaceae</taxon>
        <taxon>Pseudonocardia</taxon>
    </lineage>
</organism>
<reference evidence="2 3" key="1">
    <citation type="submission" date="2020-04" db="EMBL/GenBank/DDBJ databases">
        <authorList>
            <person name="Klaysubun C."/>
            <person name="Duangmal K."/>
            <person name="Lipun K."/>
        </authorList>
    </citation>
    <scope>NUCLEOTIDE SEQUENCE [LARGE SCALE GENOMIC DNA]</scope>
    <source>
        <strain evidence="2 3">K10HN5</strain>
    </source>
</reference>
<gene>
    <name evidence="2" type="ORF">HF526_09340</name>
</gene>
<dbReference type="EMBL" id="JAAXLA010000013">
    <property type="protein sequence ID" value="NMH97513.1"/>
    <property type="molecule type" value="Genomic_DNA"/>
</dbReference>
<evidence type="ECO:0000313" key="2">
    <source>
        <dbReference type="EMBL" id="NMH97513.1"/>
    </source>
</evidence>
<dbReference type="Proteomes" id="UP000820669">
    <property type="component" value="Unassembled WGS sequence"/>
</dbReference>
<protein>
    <submittedName>
        <fullName evidence="2">Glyoxalase</fullName>
    </submittedName>
</protein>
<dbReference type="PANTHER" id="PTHR36437:SF2">
    <property type="entry name" value="GLYOXALASE_BLEOMYCIN RESISTANCE PROTEIN_DIOXYGENASE"/>
    <property type="match status" value="1"/>
</dbReference>
<dbReference type="SUPFAM" id="SSF54593">
    <property type="entry name" value="Glyoxalase/Bleomycin resistance protein/Dihydroxybiphenyl dioxygenase"/>
    <property type="match status" value="1"/>
</dbReference>
<comment type="caution">
    <text evidence="2">The sequence shown here is derived from an EMBL/GenBank/DDBJ whole genome shotgun (WGS) entry which is preliminary data.</text>
</comment>
<sequence length="131" mass="13926">MSSTTTAGVSKIANVIVLVEDVDRAIEFYTARLGLEKRSDVPFGGDYRWVEVAPAGADTVIALCPPGPDGQVGGRQTGISLQTDDIDAYHAQLKAGGVDVDAEVSRMGGPVPPLFWLRDPEANTLMVVEVR</sequence>
<dbReference type="InterPro" id="IPR029068">
    <property type="entry name" value="Glyas_Bleomycin-R_OHBP_Dase"/>
</dbReference>
<accession>A0ABX1SBG0</accession>
<dbReference type="InterPro" id="IPR004360">
    <property type="entry name" value="Glyas_Fos-R_dOase_dom"/>
</dbReference>
<evidence type="ECO:0000313" key="3">
    <source>
        <dbReference type="Proteomes" id="UP000820669"/>
    </source>
</evidence>
<dbReference type="RefSeq" id="WP_169380965.1">
    <property type="nucleotide sequence ID" value="NZ_JAAXLA010000013.1"/>
</dbReference>
<feature type="domain" description="VOC" evidence="1">
    <location>
        <begin position="11"/>
        <end position="130"/>
    </location>
</feature>
<dbReference type="PANTHER" id="PTHR36437">
    <property type="entry name" value="GLYOXALASE/BLEOMYCIN RESISTANCE PROTEIN/DIOXYGENASE"/>
    <property type="match status" value="1"/>
</dbReference>
<dbReference type="Pfam" id="PF00903">
    <property type="entry name" value="Glyoxalase"/>
    <property type="match status" value="1"/>
</dbReference>
<dbReference type="PROSITE" id="PS51819">
    <property type="entry name" value="VOC"/>
    <property type="match status" value="1"/>
</dbReference>
<name>A0ABX1SBG0_9PSEU</name>